<evidence type="ECO:0000256" key="1">
    <source>
        <dbReference type="ARBA" id="ARBA00022527"/>
    </source>
</evidence>
<dbReference type="PROSITE" id="PS00107">
    <property type="entry name" value="PROTEIN_KINASE_ATP"/>
    <property type="match status" value="1"/>
</dbReference>
<organism evidence="6 7">
    <name type="scientific">Hohenbuehelia grisea</name>
    <dbReference type="NCBI Taxonomy" id="104357"/>
    <lineage>
        <taxon>Eukaryota</taxon>
        <taxon>Fungi</taxon>
        <taxon>Dikarya</taxon>
        <taxon>Basidiomycota</taxon>
        <taxon>Agaricomycotina</taxon>
        <taxon>Agaricomycetes</taxon>
        <taxon>Agaricomycetidae</taxon>
        <taxon>Agaricales</taxon>
        <taxon>Pleurotineae</taxon>
        <taxon>Pleurotaceae</taxon>
        <taxon>Hohenbuehelia</taxon>
    </lineage>
</organism>
<dbReference type="InterPro" id="IPR000719">
    <property type="entry name" value="Prot_kinase_dom"/>
</dbReference>
<dbReference type="PROSITE" id="PS00108">
    <property type="entry name" value="PROTEIN_KINASE_ST"/>
    <property type="match status" value="1"/>
</dbReference>
<evidence type="ECO:0000256" key="4">
    <source>
        <dbReference type="PROSITE-ProRule" id="PRU10141"/>
    </source>
</evidence>
<feature type="binding site" evidence="4">
    <location>
        <position position="262"/>
    </location>
    <ligand>
        <name>ATP</name>
        <dbReference type="ChEBI" id="CHEBI:30616"/>
    </ligand>
</feature>
<keyword evidence="7" id="KW-1185">Reference proteome</keyword>
<reference evidence="7" key="1">
    <citation type="submission" date="2024-06" db="EMBL/GenBank/DDBJ databases">
        <title>Multi-omics analyses provide insights into the biosynthesis of the anticancer antibiotic pleurotin in Hohenbuehelia grisea.</title>
        <authorList>
            <person name="Weaver J.A."/>
            <person name="Alberti F."/>
        </authorList>
    </citation>
    <scope>NUCLEOTIDE SEQUENCE [LARGE SCALE GENOMIC DNA]</scope>
    <source>
        <strain evidence="7">T-177</strain>
    </source>
</reference>
<dbReference type="Proteomes" id="UP001556367">
    <property type="component" value="Unassembled WGS sequence"/>
</dbReference>
<dbReference type="InterPro" id="IPR051681">
    <property type="entry name" value="Ser/Thr_Kinases-Pseudokinases"/>
</dbReference>
<feature type="domain" description="Protein kinase" evidence="5">
    <location>
        <begin position="235"/>
        <end position="507"/>
    </location>
</feature>
<comment type="caution">
    <text evidence="6">The sequence shown here is derived from an EMBL/GenBank/DDBJ whole genome shotgun (WGS) entry which is preliminary data.</text>
</comment>
<dbReference type="PROSITE" id="PS50011">
    <property type="entry name" value="PROTEIN_KINASE_DOM"/>
    <property type="match status" value="1"/>
</dbReference>
<dbReference type="InterPro" id="IPR017441">
    <property type="entry name" value="Protein_kinase_ATP_BS"/>
</dbReference>
<dbReference type="InterPro" id="IPR059179">
    <property type="entry name" value="MLKL-like_MCAfunc"/>
</dbReference>
<dbReference type="SMART" id="SM00220">
    <property type="entry name" value="S_TKc"/>
    <property type="match status" value="1"/>
</dbReference>
<proteinExistence type="predicted"/>
<name>A0ABR3JJY4_9AGAR</name>
<dbReference type="InterPro" id="IPR008271">
    <property type="entry name" value="Ser/Thr_kinase_AS"/>
</dbReference>
<gene>
    <name evidence="6" type="ORF">HGRIS_002182</name>
</gene>
<dbReference type="SUPFAM" id="SSF48371">
    <property type="entry name" value="ARM repeat"/>
    <property type="match status" value="2"/>
</dbReference>
<dbReference type="SMART" id="SM00185">
    <property type="entry name" value="ARM"/>
    <property type="match status" value="5"/>
</dbReference>
<dbReference type="CDD" id="cd13999">
    <property type="entry name" value="STKc_MAP3K-like"/>
    <property type="match status" value="1"/>
</dbReference>
<keyword evidence="1" id="KW-0418">Kinase</keyword>
<dbReference type="InterPro" id="IPR000225">
    <property type="entry name" value="Armadillo"/>
</dbReference>
<keyword evidence="1" id="KW-0808">Transferase</keyword>
<dbReference type="InterPro" id="IPR001245">
    <property type="entry name" value="Ser-Thr/Tyr_kinase_cat_dom"/>
</dbReference>
<dbReference type="SUPFAM" id="SSF56112">
    <property type="entry name" value="Protein kinase-like (PK-like)"/>
    <property type="match status" value="1"/>
</dbReference>
<dbReference type="Pfam" id="PF07714">
    <property type="entry name" value="PK_Tyr_Ser-Thr"/>
    <property type="match status" value="1"/>
</dbReference>
<keyword evidence="2 4" id="KW-0547">Nucleotide-binding</keyword>
<dbReference type="CDD" id="cd21037">
    <property type="entry name" value="MLKL_NTD"/>
    <property type="match status" value="1"/>
</dbReference>
<keyword evidence="1" id="KW-0723">Serine/threonine-protein kinase</keyword>
<accession>A0ABR3JJY4</accession>
<dbReference type="PANTHER" id="PTHR44329">
    <property type="entry name" value="SERINE/THREONINE-PROTEIN KINASE TNNI3K-RELATED"/>
    <property type="match status" value="1"/>
</dbReference>
<protein>
    <recommendedName>
        <fullName evidence="5">Protein kinase domain-containing protein</fullName>
    </recommendedName>
</protein>
<evidence type="ECO:0000259" key="5">
    <source>
        <dbReference type="PROSITE" id="PS50011"/>
    </source>
</evidence>
<keyword evidence="3 4" id="KW-0067">ATP-binding</keyword>
<dbReference type="InterPro" id="IPR016024">
    <property type="entry name" value="ARM-type_fold"/>
</dbReference>
<dbReference type="InterPro" id="IPR011989">
    <property type="entry name" value="ARM-like"/>
</dbReference>
<dbReference type="EMBL" id="JASNQZ010000006">
    <property type="protein sequence ID" value="KAL0956007.1"/>
    <property type="molecule type" value="Genomic_DNA"/>
</dbReference>
<dbReference type="Gene3D" id="1.25.10.10">
    <property type="entry name" value="Leucine-rich Repeat Variant"/>
    <property type="match status" value="2"/>
</dbReference>
<evidence type="ECO:0000313" key="7">
    <source>
        <dbReference type="Proteomes" id="UP001556367"/>
    </source>
</evidence>
<sequence>MAEIIAGITITQILCASYEFLQFAWDEYGAVEERKSQCRLVLQRCQDLYDEISAQNARGSLPEESRGNLVYLERACSSCQAAISKISGRSFAWRLVHKDSIAQSVSEAESAIVAACARFNISAHLTTQRLQEDLARARESDYAALTDQLRDISQSQEKIISALQQDGLEIIRLQELMIAFTKYVQNVGPSSRSKDPREAFVQTATSALQRLSGTNGSVEIPKWSVTSLEVTFDRRKEDSCIGRGGFGCIYKGDWHGIVVAVKEMHPEDAKSLDRRKIKEVLREIDIWSNLAHPHVLPFYGACLEAAQPFMVTKLCAQGSALDFLHSHPGADRISMLHEIALGMNYLHVKSVVHADLKATNVLIGDDGKALIADFGLSQFQDQVSSNASILATASNASSAGSLRWMAPEQLAGEGQPPSTKSDVYSFALTAWELYTNDVPFGRIPDALIIPKVVERRERPSRPETLINDTLWELVETCWHPEADLRPPFDVIQTRLRPLPKHSNSAFVLPRPTHLLQSPITPTKSGFMESGLLSPMQPYPPGPTTPLAQSFNSLNLAPEEPPSPSQAYGLSSLCDQLDTMPDLAQRLNLMESVLRSASTIDGRETIVRTPRLFPHMQGILDAGSSDGKESVARCLMHLASDAQGKKTILGYPGIIPSLRNLMWHGSSSAKGSAAWCIGRLAMLEEAQATLMHHSGMILALSNLLHPWSTTVEKEQAARSLACLSCNKEAADEIISSPKVVPALVECLSHGSPGAKMNIARTLANVSTSHSGRAVLLSQPRITLRLRSLLDASLDEVEQAVRCLQYLAFDRAGQTIVLADLDLVTSLHRLISHDSPSVRKHAMACCRNLSQSSYGINLIYRHDCPKQLANIVLSPPSDLKPYALAIFGYVSHHSTQINPPAGRIPIMNDRGSFMKCVHELLRHEESQKSHLACLVKLLSDNDISSISWIGWVVQQQPLVLTLAKLTKGDSKVQTDAAKFLVFLSARAPSRGPALTDVYVLDALATSLEFALAETKKAIVDYLTNMSSTATGQQDIRRHPGVLAALQELSQGRFTHPDIRSQVTQCFKNLYPDQNSKRVSLFKRIF</sequence>
<dbReference type="InterPro" id="IPR011009">
    <property type="entry name" value="Kinase-like_dom_sf"/>
</dbReference>
<dbReference type="PRINTS" id="PR00109">
    <property type="entry name" value="TYRKINASE"/>
</dbReference>
<evidence type="ECO:0000256" key="2">
    <source>
        <dbReference type="ARBA" id="ARBA00022741"/>
    </source>
</evidence>
<dbReference type="Gene3D" id="1.10.510.10">
    <property type="entry name" value="Transferase(Phosphotransferase) domain 1"/>
    <property type="match status" value="1"/>
</dbReference>
<evidence type="ECO:0000313" key="6">
    <source>
        <dbReference type="EMBL" id="KAL0956007.1"/>
    </source>
</evidence>
<evidence type="ECO:0000256" key="3">
    <source>
        <dbReference type="ARBA" id="ARBA00022840"/>
    </source>
</evidence>